<reference evidence="1" key="1">
    <citation type="submission" date="2022-08" db="EMBL/GenBank/DDBJ databases">
        <title>Genome Sequence of Pycnoporus sanguineus.</title>
        <authorList>
            <person name="Buettner E."/>
        </authorList>
    </citation>
    <scope>NUCLEOTIDE SEQUENCE</scope>
    <source>
        <strain evidence="1">CG-C14</strain>
    </source>
</reference>
<sequence>MNMRELTLGGFKGDCLEQTRWAQDQFVEYTGIVSTYLDLELAVGRRCAVYSHIIHNADPRGYDVGYGVFCIAAPFSSKAHDGEDTGLLCFYVVNAPRSGSYHTATHILANYAIFRCTRKNSLPLIADPGNTFRSAGYWSSPIPFLLVFPVTSRGFCLQMPSPANPNCTGHRDVPFRTRHRLCFGDSGSRLLCASSTPICPLPKEQSARLSPSPLMLPAAGPISPSEYSYPSLPFAHNRSRLQAIRAYFTRRRAVYALIGATSLITLLVFLKVSSHHDDFSYDAEEDVDIPVDPEYQPSYIAIPVPPALPPSSRPRLRPVRDLPPHCLDALYTSGEPCHDALGPTRMDVVWTWVNGSDPLFADVKERAIANVDPDDPYRPINKNNPSRMFRDHDELRHSIRSVLQNFRPYANRFRILTDIPPPFTRSRAVPDAPTIHYRTSPAPTSEGRFFRFRFGNGSTTSASHPSSPRISGTQSPSMNGAHLTSASLPSLVSNKDYEKELEELQQQLEKERKAHKEASEAKAALEAEIESLSQALFEEANKMVATERRKLAETEEALREAREQGEALKNVLRLVERVHVWASAERLLCGGGGIEVAPGRVVFLFLFWRYDKYVGNGGVVHGEVLGGRRYEGGDEWVGWMGGQSEGGGHGVAWVSS</sequence>
<proteinExistence type="predicted"/>
<organism evidence="1 2">
    <name type="scientific">Trametes sanguinea</name>
    <dbReference type="NCBI Taxonomy" id="158606"/>
    <lineage>
        <taxon>Eukaryota</taxon>
        <taxon>Fungi</taxon>
        <taxon>Dikarya</taxon>
        <taxon>Basidiomycota</taxon>
        <taxon>Agaricomycotina</taxon>
        <taxon>Agaricomycetes</taxon>
        <taxon>Polyporales</taxon>
        <taxon>Polyporaceae</taxon>
        <taxon>Trametes</taxon>
    </lineage>
</organism>
<evidence type="ECO:0000313" key="1">
    <source>
        <dbReference type="EMBL" id="KAJ2989123.1"/>
    </source>
</evidence>
<dbReference type="Proteomes" id="UP001144978">
    <property type="component" value="Unassembled WGS sequence"/>
</dbReference>
<comment type="caution">
    <text evidence="1">The sequence shown here is derived from an EMBL/GenBank/DDBJ whole genome shotgun (WGS) entry which is preliminary data.</text>
</comment>
<keyword evidence="2" id="KW-1185">Reference proteome</keyword>
<name>A0ACC1PA65_9APHY</name>
<protein>
    <submittedName>
        <fullName evidence="1">Uncharacterized protein</fullName>
    </submittedName>
</protein>
<dbReference type="EMBL" id="JANSHE010002848">
    <property type="protein sequence ID" value="KAJ2989123.1"/>
    <property type="molecule type" value="Genomic_DNA"/>
</dbReference>
<evidence type="ECO:0000313" key="2">
    <source>
        <dbReference type="Proteomes" id="UP001144978"/>
    </source>
</evidence>
<accession>A0ACC1PA65</accession>
<gene>
    <name evidence="1" type="ORF">NUW54_g8886</name>
</gene>